<accession>A0A2G9T640</accession>
<dbReference type="GO" id="GO:0010960">
    <property type="term" value="P:magnesium ion homeostasis"/>
    <property type="evidence" value="ECO:0007669"/>
    <property type="project" value="InterPro"/>
</dbReference>
<feature type="domain" description="CNNM transmembrane" evidence="4">
    <location>
        <begin position="1"/>
        <end position="92"/>
    </location>
</feature>
<reference evidence="5 6" key="1">
    <citation type="submission" date="2015-09" db="EMBL/GenBank/DDBJ databases">
        <title>Draft genome of the parasitic nematode Teladorsagia circumcincta isolate WARC Sus (inbred).</title>
        <authorList>
            <person name="Mitreva M."/>
        </authorList>
    </citation>
    <scope>NUCLEOTIDE SEQUENCE [LARGE SCALE GENOMIC DNA]</scope>
    <source>
        <strain evidence="5 6">S</strain>
    </source>
</reference>
<dbReference type="EMBL" id="KZ412869">
    <property type="protein sequence ID" value="PIO53439.1"/>
    <property type="molecule type" value="Genomic_DNA"/>
</dbReference>
<keyword evidence="6" id="KW-1185">Reference proteome</keyword>
<feature type="transmembrane region" description="Helical" evidence="3">
    <location>
        <begin position="26"/>
        <end position="46"/>
    </location>
</feature>
<gene>
    <name evidence="5" type="ORF">TELCIR_25226</name>
</gene>
<dbReference type="InterPro" id="IPR002550">
    <property type="entry name" value="CNNM"/>
</dbReference>
<evidence type="ECO:0000313" key="5">
    <source>
        <dbReference type="EMBL" id="PIO53439.1"/>
    </source>
</evidence>
<dbReference type="InterPro" id="IPR045095">
    <property type="entry name" value="ACDP"/>
</dbReference>
<dbReference type="Proteomes" id="UP000230423">
    <property type="component" value="Unassembled WGS sequence"/>
</dbReference>
<keyword evidence="2 3" id="KW-1133">Transmembrane helix</keyword>
<feature type="non-terminal residue" evidence="5">
    <location>
        <position position="92"/>
    </location>
</feature>
<dbReference type="GO" id="GO:0005886">
    <property type="term" value="C:plasma membrane"/>
    <property type="evidence" value="ECO:0007669"/>
    <property type="project" value="TreeGrafter"/>
</dbReference>
<keyword evidence="1" id="KW-0813">Transport</keyword>
<sequence>NLLLCSLLLGNVIVNAAISILFGELTTGLLALFISSLGIVIFGEIVPQSICVKKGLAVGAHTILITQVFIFITWPVAYPVSKLLDCLLGDEY</sequence>
<feature type="transmembrane region" description="Helical" evidence="3">
    <location>
        <begin position="58"/>
        <end position="78"/>
    </location>
</feature>
<dbReference type="OrthoDB" id="5353557at2759"/>
<organism evidence="5 6">
    <name type="scientific">Teladorsagia circumcincta</name>
    <name type="common">Brown stomach worm</name>
    <name type="synonym">Ostertagia circumcincta</name>
    <dbReference type="NCBI Taxonomy" id="45464"/>
    <lineage>
        <taxon>Eukaryota</taxon>
        <taxon>Metazoa</taxon>
        <taxon>Ecdysozoa</taxon>
        <taxon>Nematoda</taxon>
        <taxon>Chromadorea</taxon>
        <taxon>Rhabditida</taxon>
        <taxon>Rhabditina</taxon>
        <taxon>Rhabditomorpha</taxon>
        <taxon>Strongyloidea</taxon>
        <taxon>Trichostrongylidae</taxon>
        <taxon>Teladorsagia</taxon>
    </lineage>
</organism>
<evidence type="ECO:0000259" key="4">
    <source>
        <dbReference type="PROSITE" id="PS51846"/>
    </source>
</evidence>
<evidence type="ECO:0000256" key="2">
    <source>
        <dbReference type="PROSITE-ProRule" id="PRU01193"/>
    </source>
</evidence>
<protein>
    <recommendedName>
        <fullName evidence="4">CNNM transmembrane domain-containing protein</fullName>
    </recommendedName>
</protein>
<evidence type="ECO:0000256" key="1">
    <source>
        <dbReference type="ARBA" id="ARBA00023065"/>
    </source>
</evidence>
<evidence type="ECO:0000256" key="3">
    <source>
        <dbReference type="SAM" id="Phobius"/>
    </source>
</evidence>
<keyword evidence="2 3" id="KW-0812">Transmembrane</keyword>
<dbReference type="Pfam" id="PF01595">
    <property type="entry name" value="CNNM"/>
    <property type="match status" value="1"/>
</dbReference>
<evidence type="ECO:0000313" key="6">
    <source>
        <dbReference type="Proteomes" id="UP000230423"/>
    </source>
</evidence>
<dbReference type="PANTHER" id="PTHR12064">
    <property type="entry name" value="METAL TRANSPORTER CNNM"/>
    <property type="match status" value="1"/>
</dbReference>
<dbReference type="PROSITE" id="PS51846">
    <property type="entry name" value="CNNM"/>
    <property type="match status" value="1"/>
</dbReference>
<dbReference type="GO" id="GO:0022857">
    <property type="term" value="F:transmembrane transporter activity"/>
    <property type="evidence" value="ECO:0007669"/>
    <property type="project" value="TreeGrafter"/>
</dbReference>
<dbReference type="GO" id="GO:0006811">
    <property type="term" value="P:monoatomic ion transport"/>
    <property type="evidence" value="ECO:0007669"/>
    <property type="project" value="UniProtKB-KW"/>
</dbReference>
<keyword evidence="2 3" id="KW-0472">Membrane</keyword>
<feature type="non-terminal residue" evidence="5">
    <location>
        <position position="1"/>
    </location>
</feature>
<proteinExistence type="predicted"/>
<dbReference type="PANTHER" id="PTHR12064:SF94">
    <property type="entry name" value="UNEXTENDED PROTEIN"/>
    <property type="match status" value="1"/>
</dbReference>
<keyword evidence="1" id="KW-0406">Ion transport</keyword>
<name>A0A2G9T640_TELCI</name>
<dbReference type="AlphaFoldDB" id="A0A2G9T640"/>